<keyword evidence="1" id="KW-0285">Flavoprotein</keyword>
<feature type="domain" description="NADH:flavin oxidoreductase/NADH oxidase N-terminal" evidence="4">
    <location>
        <begin position="55"/>
        <end position="367"/>
    </location>
</feature>
<feature type="region of interest" description="Disordered" evidence="3">
    <location>
        <begin position="1"/>
        <end position="30"/>
    </location>
</feature>
<evidence type="ECO:0000256" key="1">
    <source>
        <dbReference type="ARBA" id="ARBA00022630"/>
    </source>
</evidence>
<dbReference type="InterPro" id="IPR001155">
    <property type="entry name" value="OxRdtase_FMN_N"/>
</dbReference>
<sequence>MTEAWREAGTVAGGEAPEGAGPAGAPARGTAAAGGAAAVGSPLVARPLALPRCGLTLRNRLVMVPVATAKADAAGRVTETLCEHYTTRARGRHLGLVECEHHFVSPEGRANPHQASISRDSDVEGLRREAAALHDCDTPVLVQLSHAGSAASSALTGMRPIAPSERLAPGAKVGHELPRVMDADDIGRVVEAFARAARRARLAGFDGVEVHAAHGYLLDQFFSPLTNLREDAYGGDVFGRLRITLEVVDAVRSELDGRMALSVRLGGCDYRPGGNEIEDGVEAARLLEGAGCDLVSVSGGMNYYTRIDTLEPGYFSDLSTPVRAAVGVPVILAGGVRRIGDAERLLADGACDLVGVGRAILNNERWADVQWRRLERAHQDAGRRR</sequence>
<feature type="compositionally biased region" description="Low complexity" evidence="3">
    <location>
        <begin position="7"/>
        <end position="30"/>
    </location>
</feature>
<dbReference type="InterPro" id="IPR051799">
    <property type="entry name" value="NADH_flavin_oxidoreductase"/>
</dbReference>
<dbReference type="SUPFAM" id="SSF51395">
    <property type="entry name" value="FMN-linked oxidoreductases"/>
    <property type="match status" value="1"/>
</dbReference>
<gene>
    <name evidence="5" type="ORF">VXJ25_01970</name>
</gene>
<dbReference type="EMBL" id="JAZGJQ010000002">
    <property type="protein sequence ID" value="MEE6146767.1"/>
    <property type="molecule type" value="Genomic_DNA"/>
</dbReference>
<proteinExistence type="predicted"/>
<dbReference type="InterPro" id="IPR013785">
    <property type="entry name" value="Aldolase_TIM"/>
</dbReference>
<dbReference type="Proteomes" id="UP001332931">
    <property type="component" value="Unassembled WGS sequence"/>
</dbReference>
<reference evidence="5 6" key="1">
    <citation type="submission" date="2024-01" db="EMBL/GenBank/DDBJ databases">
        <title>Description of Olsenella sp. nov., isolated from pig feces.</title>
        <authorList>
            <person name="Chang Y.-H."/>
        </authorList>
    </citation>
    <scope>NUCLEOTIDE SEQUENCE [LARGE SCALE GENOMIC DNA]</scope>
    <source>
        <strain evidence="5 6">YH-ols2223</strain>
    </source>
</reference>
<dbReference type="CDD" id="cd02803">
    <property type="entry name" value="OYE_like_FMN_family"/>
    <property type="match status" value="1"/>
</dbReference>
<dbReference type="PANTHER" id="PTHR43656">
    <property type="entry name" value="BINDING OXIDOREDUCTASE, PUTATIVE (AFU_ORTHOLOGUE AFUA_2G08260)-RELATED"/>
    <property type="match status" value="1"/>
</dbReference>
<accession>A0ABU7R842</accession>
<dbReference type="PANTHER" id="PTHR43656:SF2">
    <property type="entry name" value="BINDING OXIDOREDUCTASE, PUTATIVE (AFU_ORTHOLOGUE AFUA_2G08260)-RELATED"/>
    <property type="match status" value="1"/>
</dbReference>
<organism evidence="5 6">
    <name type="scientific">Olsenella absiana</name>
    <dbReference type="NCBI Taxonomy" id="3115222"/>
    <lineage>
        <taxon>Bacteria</taxon>
        <taxon>Bacillati</taxon>
        <taxon>Actinomycetota</taxon>
        <taxon>Coriobacteriia</taxon>
        <taxon>Coriobacteriales</taxon>
        <taxon>Atopobiaceae</taxon>
        <taxon>Olsenella</taxon>
    </lineage>
</organism>
<dbReference type="Gene3D" id="3.20.20.70">
    <property type="entry name" value="Aldolase class I"/>
    <property type="match status" value="1"/>
</dbReference>
<evidence type="ECO:0000256" key="3">
    <source>
        <dbReference type="SAM" id="MobiDB-lite"/>
    </source>
</evidence>
<evidence type="ECO:0000313" key="6">
    <source>
        <dbReference type="Proteomes" id="UP001332931"/>
    </source>
</evidence>
<dbReference type="Pfam" id="PF00724">
    <property type="entry name" value="Oxidored_FMN"/>
    <property type="match status" value="1"/>
</dbReference>
<evidence type="ECO:0000259" key="4">
    <source>
        <dbReference type="Pfam" id="PF00724"/>
    </source>
</evidence>
<keyword evidence="2" id="KW-0560">Oxidoreductase</keyword>
<comment type="caution">
    <text evidence="5">The sequence shown here is derived from an EMBL/GenBank/DDBJ whole genome shotgun (WGS) entry which is preliminary data.</text>
</comment>
<evidence type="ECO:0000313" key="5">
    <source>
        <dbReference type="EMBL" id="MEE6146767.1"/>
    </source>
</evidence>
<protein>
    <submittedName>
        <fullName evidence="5">NADH:flavin oxidoreductase</fullName>
    </submittedName>
</protein>
<dbReference type="RefSeq" id="WP_330957535.1">
    <property type="nucleotide sequence ID" value="NZ_JAZGJQ010000002.1"/>
</dbReference>
<keyword evidence="6" id="KW-1185">Reference proteome</keyword>
<evidence type="ECO:0000256" key="2">
    <source>
        <dbReference type="ARBA" id="ARBA00023002"/>
    </source>
</evidence>
<name>A0ABU7R842_9ACTN</name>